<dbReference type="Ensembl" id="ENSCPBT00000016549.1">
    <property type="protein sequence ID" value="ENSCPBP00000013956.1"/>
    <property type="gene ID" value="ENSCPBG00000010396.1"/>
</dbReference>
<dbReference type="InterPro" id="IPR036604">
    <property type="entry name" value="PurS-like_sf"/>
</dbReference>
<dbReference type="SUPFAM" id="SSF82697">
    <property type="entry name" value="PurS-like"/>
    <property type="match status" value="1"/>
</dbReference>
<dbReference type="GO" id="GO:0006164">
    <property type="term" value="P:purine nucleotide biosynthetic process"/>
    <property type="evidence" value="ECO:0007669"/>
    <property type="project" value="UniProtKB-KW"/>
</dbReference>
<evidence type="ECO:0000256" key="1">
    <source>
        <dbReference type="ARBA" id="ARBA00022598"/>
    </source>
</evidence>
<dbReference type="GO" id="GO:0016874">
    <property type="term" value="F:ligase activity"/>
    <property type="evidence" value="ECO:0007669"/>
    <property type="project" value="UniProtKB-KW"/>
</dbReference>
<organism evidence="6 7">
    <name type="scientific">Chrysemys picta bellii</name>
    <name type="common">Western painted turtle</name>
    <name type="synonym">Emys bellii</name>
    <dbReference type="NCBI Taxonomy" id="8478"/>
    <lineage>
        <taxon>Eukaryota</taxon>
        <taxon>Metazoa</taxon>
        <taxon>Chordata</taxon>
        <taxon>Craniata</taxon>
        <taxon>Vertebrata</taxon>
        <taxon>Euteleostomi</taxon>
        <taxon>Archelosauria</taxon>
        <taxon>Testudinata</taxon>
        <taxon>Testudines</taxon>
        <taxon>Cryptodira</taxon>
        <taxon>Durocryptodira</taxon>
        <taxon>Testudinoidea</taxon>
        <taxon>Emydidae</taxon>
        <taxon>Chrysemys</taxon>
    </lineage>
</organism>
<keyword evidence="3" id="KW-0658">Purine biosynthesis</keyword>
<reference evidence="6" key="1">
    <citation type="submission" date="2025-08" db="UniProtKB">
        <authorList>
            <consortium name="Ensembl"/>
        </authorList>
    </citation>
    <scope>IDENTIFICATION</scope>
</reference>
<name>A0A8C3FWN0_CHRPI</name>
<evidence type="ECO:0000256" key="5">
    <source>
        <dbReference type="SAM" id="MobiDB-lite"/>
    </source>
</evidence>
<dbReference type="AlphaFoldDB" id="A0A8C3FWN0"/>
<proteinExistence type="predicted"/>
<feature type="region of interest" description="Disordered" evidence="5">
    <location>
        <begin position="1"/>
        <end position="26"/>
    </location>
</feature>
<evidence type="ECO:0000313" key="7">
    <source>
        <dbReference type="Proteomes" id="UP000694380"/>
    </source>
</evidence>
<evidence type="ECO:0000256" key="4">
    <source>
        <dbReference type="ARBA" id="ARBA00022840"/>
    </source>
</evidence>
<dbReference type="GeneTree" id="ENSGT00960000190772"/>
<dbReference type="Proteomes" id="UP000694380">
    <property type="component" value="Unplaced"/>
</dbReference>
<sequence length="145" mass="14873">MAPGSKLRGGAGTLPGHPLPWELGTSPPSLQETQVLHWLFGCPLESGDVATESFLRPAPTDLLIEIGPRLNFSTAFSTNVVSVCQAAGLGCVDRVETNGGGGWLGIMEVRLGAESRGWGGLGMGSWVWWGGGGVSERTAGVGVGG</sequence>
<accession>A0A8C3FWN0</accession>
<keyword evidence="2" id="KW-0547">Nucleotide-binding</keyword>
<evidence type="ECO:0000256" key="2">
    <source>
        <dbReference type="ARBA" id="ARBA00022741"/>
    </source>
</evidence>
<dbReference type="GO" id="GO:0005524">
    <property type="term" value="F:ATP binding"/>
    <property type="evidence" value="ECO:0007669"/>
    <property type="project" value="UniProtKB-KW"/>
</dbReference>
<keyword evidence="7" id="KW-1185">Reference proteome</keyword>
<reference evidence="6" key="2">
    <citation type="submission" date="2025-09" db="UniProtKB">
        <authorList>
            <consortium name="Ensembl"/>
        </authorList>
    </citation>
    <scope>IDENTIFICATION</scope>
</reference>
<evidence type="ECO:0000313" key="6">
    <source>
        <dbReference type="Ensembl" id="ENSCPBP00000013956.1"/>
    </source>
</evidence>
<keyword evidence="4" id="KW-0067">ATP-binding</keyword>
<protein>
    <submittedName>
        <fullName evidence="6">Uncharacterized protein</fullName>
    </submittedName>
</protein>
<evidence type="ECO:0000256" key="3">
    <source>
        <dbReference type="ARBA" id="ARBA00022755"/>
    </source>
</evidence>
<keyword evidence="1" id="KW-0436">Ligase</keyword>